<dbReference type="STRING" id="1162668.LFE_0336"/>
<dbReference type="Proteomes" id="UP000007382">
    <property type="component" value="Chromosome"/>
</dbReference>
<dbReference type="GO" id="GO:0003677">
    <property type="term" value="F:DNA binding"/>
    <property type="evidence" value="ECO:0007669"/>
    <property type="project" value="UniProtKB-KW"/>
</dbReference>
<dbReference type="KEGG" id="lfc:LFE_0336"/>
<reference evidence="9 10" key="1">
    <citation type="journal article" date="2012" name="J. Bacteriol.">
        <title>Complete Genome Sequence of Leptospirillum ferrooxidans Strain C2-3, Isolated from a Fresh Volcanic Ash Deposit on the Island of Miyake, Japan.</title>
        <authorList>
            <person name="Fujimura R."/>
            <person name="Sato Y."/>
            <person name="Nishizawa T."/>
            <person name="Oshima K."/>
            <person name="Kim S.-W."/>
            <person name="Hattori M."/>
            <person name="Kamijo T."/>
            <person name="Ohta H."/>
        </authorList>
    </citation>
    <scope>NUCLEOTIDE SEQUENCE [LARGE SCALE GENOMIC DNA]</scope>
    <source>
        <strain evidence="9 10">C2-3</strain>
    </source>
</reference>
<dbReference type="HOGENOM" id="CLU_020626_1_1_0"/>
<evidence type="ECO:0000313" key="8">
    <source>
        <dbReference type="EMBL" id="BAM06058.1"/>
    </source>
</evidence>
<gene>
    <name evidence="8" type="ordered locus">LFE_0336</name>
    <name evidence="9" type="ordered locus">LFE_1571</name>
</gene>
<dbReference type="PROSITE" id="PS50531">
    <property type="entry name" value="HTH_IS21"/>
    <property type="match status" value="1"/>
</dbReference>
<dbReference type="InterPro" id="IPR012337">
    <property type="entry name" value="RNaseH-like_sf"/>
</dbReference>
<dbReference type="GO" id="GO:0032196">
    <property type="term" value="P:transposition"/>
    <property type="evidence" value="ECO:0007669"/>
    <property type="project" value="UniProtKB-KW"/>
</dbReference>
<comment type="similarity">
    <text evidence="1">Belongs to the transposase IS21/IS408/IS1162 family.</text>
</comment>
<dbReference type="GO" id="GO:0000150">
    <property type="term" value="F:DNA strand exchange activity"/>
    <property type="evidence" value="ECO:0007669"/>
    <property type="project" value="InterPro"/>
</dbReference>
<dbReference type="InterPro" id="IPR036397">
    <property type="entry name" value="RNaseH_sf"/>
</dbReference>
<evidence type="ECO:0000256" key="1">
    <source>
        <dbReference type="ARBA" id="ARBA00009277"/>
    </source>
</evidence>
<dbReference type="InterPro" id="IPR054353">
    <property type="entry name" value="IstA-like_C"/>
</dbReference>
<dbReference type="InterPro" id="IPR017894">
    <property type="entry name" value="HTH_IS21_transposase_type"/>
</dbReference>
<dbReference type="SUPFAM" id="SSF53098">
    <property type="entry name" value="Ribonuclease H-like"/>
    <property type="match status" value="1"/>
</dbReference>
<dbReference type="EMBL" id="AP012342">
    <property type="protein sequence ID" value="BAM06058.1"/>
    <property type="molecule type" value="Genomic_DNA"/>
</dbReference>
<evidence type="ECO:0000256" key="5">
    <source>
        <dbReference type="SAM" id="MobiDB-lite"/>
    </source>
</evidence>
<proteinExistence type="inferred from homology"/>
<dbReference type="KEGG" id="lfc:LFE_1571"/>
<dbReference type="PATRIC" id="fig|1162668.3.peg.1867"/>
<dbReference type="GO" id="GO:0015074">
    <property type="term" value="P:DNA integration"/>
    <property type="evidence" value="ECO:0007669"/>
    <property type="project" value="InterPro"/>
</dbReference>
<dbReference type="EMBL" id="AP012342">
    <property type="protein sequence ID" value="BAM07253.1"/>
    <property type="molecule type" value="Genomic_DNA"/>
</dbReference>
<evidence type="ECO:0000259" key="6">
    <source>
        <dbReference type="PROSITE" id="PS50531"/>
    </source>
</evidence>
<reference evidence="10" key="2">
    <citation type="submission" date="2012-03" db="EMBL/GenBank/DDBJ databases">
        <title>The complete genome sequence of the pioneer microbe on fresh volcanic deposit, Leptospirillum ferrooxidans strain C2-3.</title>
        <authorList>
            <person name="Fujimura R."/>
            <person name="Sato Y."/>
            <person name="Nishizawa T."/>
            <person name="Nanba K."/>
            <person name="Oshima K."/>
            <person name="Hattori M."/>
            <person name="Kamijo T."/>
            <person name="Ohta H."/>
        </authorList>
    </citation>
    <scope>NUCLEOTIDE SEQUENCE [LARGE SCALE GENOMIC DNA]</scope>
    <source>
        <strain evidence="10">C2-3</strain>
    </source>
</reference>
<dbReference type="PROSITE" id="PS50994">
    <property type="entry name" value="INTEGRASE"/>
    <property type="match status" value="1"/>
</dbReference>
<evidence type="ECO:0000256" key="2">
    <source>
        <dbReference type="ARBA" id="ARBA00022578"/>
    </source>
</evidence>
<name>I0IPQ4_LEPFC</name>
<sequence length="493" mass="57500">MVSMYLWQKIRMMRENKQGIKAIARTLKLSRNTVKKYLRSAEPPVFHKREYARKIAPYEGRIVEMVRKRYIGTRIYEELVAEGYRGSLKTLYNHLSRIRSEEREKARSTVRMETGPGEQMQYDWTEWEIDWGGTVQTVYIHAVVLGYSRLTHFSCSATIRQEDVMKALERAFAFFGGTCRTLLMDNGSQMVVENRKEKGVRFNESFLMFCGLYGIDPEACQPYRARTKGKVERTFFSLKERGLRGKKVSDWGSLENLLQTFTRTFNQRRHQTLHEKPVDRFEHEKSLLRPLVPVDPRRLYEGEIRKVSSDGYIRWDGHAYPVPMRFCGRSVWVTVESGIRLTVWGEGETPLLTHPLRTGSPDPLPPHPEHQEAEPRRKKRREGLRARWVGRFRERFGEEVEPFLEGLQEATGPNFTWHVSEIVELLERYDPEEGRRVLREAQACQGFHKNFLRPLLRPECLLPVPEGMALPMGASLTRSLDCYGGLGEEVCHD</sequence>
<protein>
    <submittedName>
        <fullName evidence="9">Putative integrase, catalytic subunit</fullName>
    </submittedName>
</protein>
<evidence type="ECO:0000256" key="3">
    <source>
        <dbReference type="ARBA" id="ARBA00023125"/>
    </source>
</evidence>
<evidence type="ECO:0000259" key="7">
    <source>
        <dbReference type="PROSITE" id="PS50994"/>
    </source>
</evidence>
<keyword evidence="10" id="KW-1185">Reference proteome</keyword>
<dbReference type="InterPro" id="IPR001584">
    <property type="entry name" value="Integrase_cat-core"/>
</dbReference>
<dbReference type="Pfam" id="PF00665">
    <property type="entry name" value="rve"/>
    <property type="match status" value="1"/>
</dbReference>
<dbReference type="eggNOG" id="COG4584">
    <property type="taxonomic scope" value="Bacteria"/>
</dbReference>
<dbReference type="Pfam" id="PF02796">
    <property type="entry name" value="HTH_7"/>
    <property type="match status" value="1"/>
</dbReference>
<keyword evidence="4" id="KW-0233">DNA recombination</keyword>
<dbReference type="AlphaFoldDB" id="I0IPQ4"/>
<feature type="region of interest" description="Disordered" evidence="5">
    <location>
        <begin position="352"/>
        <end position="381"/>
    </location>
</feature>
<dbReference type="PANTHER" id="PTHR35004">
    <property type="entry name" value="TRANSPOSASE RV3428C-RELATED"/>
    <property type="match status" value="1"/>
</dbReference>
<dbReference type="InterPro" id="IPR006120">
    <property type="entry name" value="Resolvase_HTH_dom"/>
</dbReference>
<keyword evidence="2" id="KW-0815">Transposition</keyword>
<accession>I0IPQ4</accession>
<dbReference type="NCBIfam" id="NF033546">
    <property type="entry name" value="transpos_IS21"/>
    <property type="match status" value="1"/>
</dbReference>
<evidence type="ECO:0000256" key="4">
    <source>
        <dbReference type="ARBA" id="ARBA00023172"/>
    </source>
</evidence>
<dbReference type="Pfam" id="PF22483">
    <property type="entry name" value="Mu-transpos_C_2"/>
    <property type="match status" value="1"/>
</dbReference>
<organism evidence="9 10">
    <name type="scientific">Leptospirillum ferrooxidans (strain C2-3)</name>
    <dbReference type="NCBI Taxonomy" id="1162668"/>
    <lineage>
        <taxon>Bacteria</taxon>
        <taxon>Pseudomonadati</taxon>
        <taxon>Nitrospirota</taxon>
        <taxon>Nitrospiria</taxon>
        <taxon>Nitrospirales</taxon>
        <taxon>Nitrospiraceae</taxon>
        <taxon>Leptospirillum</taxon>
    </lineage>
</organism>
<keyword evidence="3" id="KW-0238">DNA-binding</keyword>
<evidence type="ECO:0000313" key="9">
    <source>
        <dbReference type="EMBL" id="BAM07253.1"/>
    </source>
</evidence>
<dbReference type="PANTHER" id="PTHR35004:SF7">
    <property type="entry name" value="INTEGRASE PROTEIN"/>
    <property type="match status" value="1"/>
</dbReference>
<feature type="domain" description="HTH IS21-type" evidence="6">
    <location>
        <begin position="5"/>
        <end position="66"/>
    </location>
</feature>
<evidence type="ECO:0000313" key="10">
    <source>
        <dbReference type="Proteomes" id="UP000007382"/>
    </source>
</evidence>
<dbReference type="Gene3D" id="3.30.420.10">
    <property type="entry name" value="Ribonuclease H-like superfamily/Ribonuclease H"/>
    <property type="match status" value="1"/>
</dbReference>
<feature type="domain" description="Integrase catalytic" evidence="7">
    <location>
        <begin position="112"/>
        <end position="285"/>
    </location>
</feature>
<dbReference type="OrthoDB" id="9798623at2"/>